<dbReference type="InterPro" id="IPR004323">
    <property type="entry name" value="Ion_tolerance_CutA"/>
</dbReference>
<accession>A0A399RIY6</accession>
<dbReference type="RefSeq" id="WP_119375823.1">
    <property type="nucleotide sequence ID" value="NZ_QWFX01000006.1"/>
</dbReference>
<gene>
    <name evidence="2" type="ORF">D1223_07765</name>
</gene>
<evidence type="ECO:0000313" key="3">
    <source>
        <dbReference type="Proteomes" id="UP000266385"/>
    </source>
</evidence>
<dbReference type="GO" id="GO:0010038">
    <property type="term" value="P:response to metal ion"/>
    <property type="evidence" value="ECO:0007669"/>
    <property type="project" value="InterPro"/>
</dbReference>
<keyword evidence="3" id="KW-1185">Reference proteome</keyword>
<dbReference type="AlphaFoldDB" id="A0A399RIY6"/>
<comment type="similarity">
    <text evidence="1">Belongs to the CutA family.</text>
</comment>
<protein>
    <submittedName>
        <fullName evidence="2">Divalent-cation tolerance protein CutA</fullName>
    </submittedName>
</protein>
<dbReference type="Gene3D" id="3.30.70.120">
    <property type="match status" value="1"/>
</dbReference>
<organism evidence="2 3">
    <name type="scientific">Henriciella mobilis</name>
    <dbReference type="NCBI Taxonomy" id="2305467"/>
    <lineage>
        <taxon>Bacteria</taxon>
        <taxon>Pseudomonadati</taxon>
        <taxon>Pseudomonadota</taxon>
        <taxon>Alphaproteobacteria</taxon>
        <taxon>Hyphomonadales</taxon>
        <taxon>Hyphomonadaceae</taxon>
        <taxon>Henriciella</taxon>
    </lineage>
</organism>
<evidence type="ECO:0000313" key="2">
    <source>
        <dbReference type="EMBL" id="RIJ30513.1"/>
    </source>
</evidence>
<dbReference type="Proteomes" id="UP000266385">
    <property type="component" value="Unassembled WGS sequence"/>
</dbReference>
<comment type="caution">
    <text evidence="2">The sequence shown here is derived from an EMBL/GenBank/DDBJ whole genome shotgun (WGS) entry which is preliminary data.</text>
</comment>
<dbReference type="PANTHER" id="PTHR23419">
    <property type="entry name" value="DIVALENT CATION TOLERANCE CUTA-RELATED"/>
    <property type="match status" value="1"/>
</dbReference>
<dbReference type="PANTHER" id="PTHR23419:SF8">
    <property type="entry name" value="FI09726P"/>
    <property type="match status" value="1"/>
</dbReference>
<name>A0A399RIY6_9PROT</name>
<evidence type="ECO:0000256" key="1">
    <source>
        <dbReference type="ARBA" id="ARBA00010169"/>
    </source>
</evidence>
<dbReference type="EMBL" id="QWFX01000006">
    <property type="protein sequence ID" value="RIJ30513.1"/>
    <property type="molecule type" value="Genomic_DNA"/>
</dbReference>
<dbReference type="InterPro" id="IPR011322">
    <property type="entry name" value="N-reg_PII-like_a/b"/>
</dbReference>
<sequence>MTEALLIRITCPSKDVAQKIADASVEQRLAACANIEGPVTSTYLWKGVVEQAFEHVLWLKSVAPCWNALETLVNKIHPYDVPAMVAMPVSHMPAPFATWLDENTKAPAQ</sequence>
<dbReference type="Pfam" id="PF03091">
    <property type="entry name" value="CutA1"/>
    <property type="match status" value="1"/>
</dbReference>
<reference evidence="2 3" key="1">
    <citation type="submission" date="2018-08" db="EMBL/GenBank/DDBJ databases">
        <title>Henriciella mobilis sp. nov., isolated from seawater.</title>
        <authorList>
            <person name="Cheng H."/>
            <person name="Wu Y.-H."/>
            <person name="Xu X.-W."/>
            <person name="Guo L.-L."/>
        </authorList>
    </citation>
    <scope>NUCLEOTIDE SEQUENCE [LARGE SCALE GENOMIC DNA]</scope>
    <source>
        <strain evidence="2 3">JN25</strain>
    </source>
</reference>
<proteinExistence type="inferred from homology"/>
<dbReference type="GO" id="GO:0005507">
    <property type="term" value="F:copper ion binding"/>
    <property type="evidence" value="ECO:0007669"/>
    <property type="project" value="TreeGrafter"/>
</dbReference>
<dbReference type="SUPFAM" id="SSF54913">
    <property type="entry name" value="GlnB-like"/>
    <property type="match status" value="1"/>
</dbReference>
<dbReference type="InterPro" id="IPR015867">
    <property type="entry name" value="N-reg_PII/ATP_PRibTrfase_C"/>
</dbReference>
<dbReference type="OrthoDB" id="37622at2"/>